<evidence type="ECO:0000313" key="3">
    <source>
        <dbReference type="Proteomes" id="UP000294489"/>
    </source>
</evidence>
<feature type="region of interest" description="Disordered" evidence="1">
    <location>
        <begin position="516"/>
        <end position="579"/>
    </location>
</feature>
<feature type="compositionally biased region" description="Basic and acidic residues" evidence="1">
    <location>
        <begin position="516"/>
        <end position="525"/>
    </location>
</feature>
<feature type="compositionally biased region" description="Polar residues" evidence="1">
    <location>
        <begin position="559"/>
        <end position="578"/>
    </location>
</feature>
<name>A0A4R8F9J2_9GAMM</name>
<reference evidence="2 3" key="1">
    <citation type="submission" date="2019-03" db="EMBL/GenBank/DDBJ databases">
        <title>Freshwater and sediment microbial communities from various areas in North America, analyzing microbe dynamics in response to fracking.</title>
        <authorList>
            <person name="Lamendella R."/>
        </authorList>
    </citation>
    <scope>NUCLEOTIDE SEQUENCE [LARGE SCALE GENOMIC DNA]</scope>
    <source>
        <strain evidence="2 3">6_TX</strain>
    </source>
</reference>
<comment type="caution">
    <text evidence="2">The sequence shown here is derived from an EMBL/GenBank/DDBJ whole genome shotgun (WGS) entry which is preliminary data.</text>
</comment>
<dbReference type="EMBL" id="SOEC01000032">
    <property type="protein sequence ID" value="TDX21882.1"/>
    <property type="molecule type" value="Genomic_DNA"/>
</dbReference>
<feature type="region of interest" description="Disordered" evidence="1">
    <location>
        <begin position="1"/>
        <end position="48"/>
    </location>
</feature>
<feature type="compositionally biased region" description="Polar residues" evidence="1">
    <location>
        <begin position="527"/>
        <end position="550"/>
    </location>
</feature>
<organism evidence="2 3">
    <name type="scientific">Modicisalibacter xianhensis</name>
    <dbReference type="NCBI Taxonomy" id="442341"/>
    <lineage>
        <taxon>Bacteria</taxon>
        <taxon>Pseudomonadati</taxon>
        <taxon>Pseudomonadota</taxon>
        <taxon>Gammaproteobacteria</taxon>
        <taxon>Oceanospirillales</taxon>
        <taxon>Halomonadaceae</taxon>
        <taxon>Modicisalibacter</taxon>
    </lineage>
</organism>
<dbReference type="Proteomes" id="UP000294489">
    <property type="component" value="Unassembled WGS sequence"/>
</dbReference>
<accession>A0A4R8F9J2</accession>
<evidence type="ECO:0000256" key="1">
    <source>
        <dbReference type="SAM" id="MobiDB-lite"/>
    </source>
</evidence>
<protein>
    <submittedName>
        <fullName evidence="2">Uncharacterized protein</fullName>
    </submittedName>
</protein>
<gene>
    <name evidence="2" type="ORF">DFO67_1321</name>
</gene>
<sequence length="1009" mass="109391">MKPWERDWSQPEAAAQPKPWERDWSQAQPEPVSAEEQMAQAIQSGEQKVANPLQRGGAGILGTEAGTFTAEAKGEEKPVTREELAGRTGVDVSTGAPARVRFGASTSAGRGLFGGDPRINERNVAKLLADSYGTDVPVRTGPVSQELEYQNPETGQWTLVDEAGITGRDFADFAGDVPVVAGSIAGAAAGGAAGSLGGPLSLAAGTIGGEALGAGAGEYLRQKIGQWAYDTNEGVSEGQMIGSAAEIGALTGLLAPAGRLVGRVARQGKVRLTGETPEREVATLLQDPNTRAQIQQGLQETVALNRRLAEQEGNDAAAQVLAQLDQKLAAQGYDPRALSPQEAEALWANSQYKPTLADLSGDADLLADQSRLLADGPMTARPLRQQRQEGYSALQQGMEGASDVAPQAISKASLSRDIANEVTGRADRRVVAQQSRGNRLVDLARQRTEGAASQVDSLRQPLPENATVNRQALGQDIRDNVLQVERDRRKAEAQSLYDDLSTPDVEVQPANLRRTMESARSEAKLSKLTSQESGTISGANELLRNTQRQAAQGKGPGLRTQNDGVSSRFSAESLQRMSQGDRKVTIKNMSGDEAIATLKSLKAKIREIDQGQVTNADSAVFKRALSSLDEDMRAAFPDDFAAAKAVIDDQYRQMQDELERSLIGKITQQKAGKYVINDEFVFDRLVQPGNKTDAAVFKDMLHKPEYGGQRVALRDAFAEKYAKEVGKRSDYSRGAFQRKHQQFIDKYGDWMEGAFTPAEMQDIRNVGSAAAKLQRITQRQKEIERNVERILRTGEARARGEASNLVGKISDGGAVNPDAVFDRVWGSKEGMTKLRQLKGALEGSPALWDQFRSRAHYDLGQKVFDAATPRQGGADALDSFLRQNRDYLSETFGDQYVRDLSLVSQALKRSTARGRGREGSDKGMVLARAFSRVFLAPPLSARGRAQTAVERFIGSNHREEMAKLLADPQKLHRLATMKPVGGMTQQEYIARAIRQGLEVYGGVRAIEEN</sequence>
<dbReference type="RefSeq" id="WP_134021302.1">
    <property type="nucleotide sequence ID" value="NZ_SOEC01000032.1"/>
</dbReference>
<evidence type="ECO:0000313" key="2">
    <source>
        <dbReference type="EMBL" id="TDX21882.1"/>
    </source>
</evidence>
<dbReference type="AlphaFoldDB" id="A0A4R8F9J2"/>
<proteinExistence type="predicted"/>